<dbReference type="Gene3D" id="3.50.50.60">
    <property type="entry name" value="FAD/NAD(P)-binding domain"/>
    <property type="match status" value="1"/>
</dbReference>
<reference evidence="5" key="1">
    <citation type="submission" date="2020-07" db="EMBL/GenBank/DDBJ databases">
        <title>Multicomponent nature underlies the extraordinary mechanical properties of spider dragline silk.</title>
        <authorList>
            <person name="Kono N."/>
            <person name="Nakamura H."/>
            <person name="Mori M."/>
            <person name="Yoshida Y."/>
            <person name="Ohtoshi R."/>
            <person name="Malay A.D."/>
            <person name="Moran D.A.P."/>
            <person name="Tomita M."/>
            <person name="Numata K."/>
            <person name="Arakawa K."/>
        </authorList>
    </citation>
    <scope>NUCLEOTIDE SEQUENCE</scope>
</reference>
<evidence type="ECO:0000313" key="6">
    <source>
        <dbReference type="Proteomes" id="UP000887116"/>
    </source>
</evidence>
<dbReference type="PANTHER" id="PTHR11552:SF188">
    <property type="entry name" value="NEITHER INACTIVATION NOR AFTERPOTENTIAL PROTEIN G"/>
    <property type="match status" value="1"/>
</dbReference>
<dbReference type="GO" id="GO:0050660">
    <property type="term" value="F:flavin adenine dinucleotide binding"/>
    <property type="evidence" value="ECO:0007669"/>
    <property type="project" value="InterPro"/>
</dbReference>
<dbReference type="Pfam" id="PF05199">
    <property type="entry name" value="GMC_oxred_C"/>
    <property type="match status" value="1"/>
</dbReference>
<evidence type="ECO:0000313" key="5">
    <source>
        <dbReference type="EMBL" id="GFR26686.1"/>
    </source>
</evidence>
<dbReference type="GO" id="GO:0016614">
    <property type="term" value="F:oxidoreductase activity, acting on CH-OH group of donors"/>
    <property type="evidence" value="ECO:0007669"/>
    <property type="project" value="InterPro"/>
</dbReference>
<keyword evidence="6" id="KW-1185">Reference proteome</keyword>
<dbReference type="Pfam" id="PF17906">
    <property type="entry name" value="HTH_48"/>
    <property type="match status" value="1"/>
</dbReference>
<evidence type="ECO:0000259" key="4">
    <source>
        <dbReference type="Pfam" id="PF17906"/>
    </source>
</evidence>
<feature type="domain" description="Glucose-methanol-choline oxidoreductase C-terminal" evidence="3">
    <location>
        <begin position="97"/>
        <end position="205"/>
    </location>
</feature>
<feature type="domain" description="Mos1 transposase HTH" evidence="4">
    <location>
        <begin position="16"/>
        <end position="54"/>
    </location>
</feature>
<dbReference type="InterPro" id="IPR007867">
    <property type="entry name" value="GMC_OxRtase_C"/>
</dbReference>
<accession>A0A8X6HMF4</accession>
<gene>
    <name evidence="5" type="primary">alkJ_0</name>
    <name evidence="5" type="ORF">TNCT_388141</name>
</gene>
<feature type="region of interest" description="Disordered" evidence="2">
    <location>
        <begin position="51"/>
        <end position="71"/>
    </location>
</feature>
<dbReference type="EMBL" id="BMAO01018872">
    <property type="protein sequence ID" value="GFR26686.1"/>
    <property type="molecule type" value="Genomic_DNA"/>
</dbReference>
<dbReference type="SUPFAM" id="SSF51905">
    <property type="entry name" value="FAD/NAD(P)-binding domain"/>
    <property type="match status" value="1"/>
</dbReference>
<proteinExistence type="inferred from homology"/>
<dbReference type="SUPFAM" id="SSF54373">
    <property type="entry name" value="FAD-linked reductases, C-terminal domain"/>
    <property type="match status" value="1"/>
</dbReference>
<dbReference type="InterPro" id="IPR041426">
    <property type="entry name" value="Mos1_HTH"/>
</dbReference>
<evidence type="ECO:0000256" key="2">
    <source>
        <dbReference type="SAM" id="MobiDB-lite"/>
    </source>
</evidence>
<protein>
    <submittedName>
        <fullName evidence="5">Alcohol dehydrogenase</fullName>
    </submittedName>
</protein>
<dbReference type="OrthoDB" id="616263at2759"/>
<dbReference type="PANTHER" id="PTHR11552">
    <property type="entry name" value="GLUCOSE-METHANOL-CHOLINE GMC OXIDOREDUCTASE"/>
    <property type="match status" value="1"/>
</dbReference>
<evidence type="ECO:0000259" key="3">
    <source>
        <dbReference type="Pfam" id="PF05199"/>
    </source>
</evidence>
<evidence type="ECO:0000256" key="1">
    <source>
        <dbReference type="ARBA" id="ARBA00010790"/>
    </source>
</evidence>
<dbReference type="InterPro" id="IPR036188">
    <property type="entry name" value="FAD/NAD-bd_sf"/>
</dbReference>
<dbReference type="Proteomes" id="UP000887116">
    <property type="component" value="Unassembled WGS sequence"/>
</dbReference>
<comment type="caution">
    <text evidence="5">The sequence shown here is derived from an EMBL/GenBank/DDBJ whole genome shotgun (WGS) entry which is preliminary data.</text>
</comment>
<sequence length="225" mass="25307">MEVTRVEQHAYIKITVLRGRNKMECHSEFVEALGNNVVPFRTVARRVGKFQQGNVSTSDEQRSGRPHSVRTGLARAVKEQLMDEDRRWMLLELERATLKTAVKLGTTKPLLDLGAKLYIPHFKHCSNYSVNLADEKDLECWIRTTALTAYHPVGTCAMESKTANIAGVVDRRLSVRGIKNLKVVDASVFPHLTSGNPHAAILMIAERSADFVLQDIELDERNARD</sequence>
<dbReference type="AlphaFoldDB" id="A0A8X6HMF4"/>
<organism evidence="5 6">
    <name type="scientific">Trichonephila clavata</name>
    <name type="common">Joro spider</name>
    <name type="synonym">Nephila clavata</name>
    <dbReference type="NCBI Taxonomy" id="2740835"/>
    <lineage>
        <taxon>Eukaryota</taxon>
        <taxon>Metazoa</taxon>
        <taxon>Ecdysozoa</taxon>
        <taxon>Arthropoda</taxon>
        <taxon>Chelicerata</taxon>
        <taxon>Arachnida</taxon>
        <taxon>Araneae</taxon>
        <taxon>Araneomorphae</taxon>
        <taxon>Entelegynae</taxon>
        <taxon>Araneoidea</taxon>
        <taxon>Nephilidae</taxon>
        <taxon>Trichonephila</taxon>
    </lineage>
</organism>
<comment type="similarity">
    <text evidence="1">Belongs to the GMC oxidoreductase family.</text>
</comment>
<dbReference type="InterPro" id="IPR012132">
    <property type="entry name" value="GMC_OxRdtase"/>
</dbReference>
<name>A0A8X6HMF4_TRICU</name>